<proteinExistence type="predicted"/>
<evidence type="ECO:0000313" key="3">
    <source>
        <dbReference type="Proteomes" id="UP000316733"/>
    </source>
</evidence>
<feature type="region of interest" description="Disordered" evidence="1">
    <location>
        <begin position="24"/>
        <end position="63"/>
    </location>
</feature>
<gene>
    <name evidence="2" type="ORF">EST35_0226</name>
</gene>
<reference evidence="3" key="1">
    <citation type="journal article" date="2020" name="bioRxiv">
        <title>Integrative omics analysis of Pseudomonas aeruginosa virus PA5oct highlights the molecular complexity of jumbo phages.</title>
        <authorList>
            <person name="Lood C."/>
            <person name="Danis-Wlodarczyk K."/>
            <person name="Blasdel B.G."/>
            <person name="Jang H.B."/>
            <person name="Vandenheuvel D."/>
            <person name="Briers Y."/>
            <person name="Noben J.-P."/>
            <person name="van Noort V."/>
            <person name="Drulis-Kawa Z."/>
            <person name="Lavigne R."/>
        </authorList>
    </citation>
    <scope>NUCLEOTIDE SEQUENCE [LARGE SCALE GENOMIC DNA]</scope>
</reference>
<evidence type="ECO:0000313" key="2">
    <source>
        <dbReference type="EMBL" id="QCG76107.1"/>
    </source>
</evidence>
<protein>
    <submittedName>
        <fullName evidence="2">Structural protein</fullName>
    </submittedName>
</protein>
<feature type="compositionally biased region" description="Basic residues" evidence="1">
    <location>
        <begin position="41"/>
        <end position="57"/>
    </location>
</feature>
<organism evidence="2 3">
    <name type="scientific">Pseudomonas phage vB_PaeM_PA5oct</name>
    <dbReference type="NCBI Taxonomy" id="2163605"/>
    <lineage>
        <taxon>Viruses</taxon>
        <taxon>Duplodnaviria</taxon>
        <taxon>Heunggongvirae</taxon>
        <taxon>Uroviricota</taxon>
        <taxon>Caudoviricetes</taxon>
        <taxon>Arenbergviridae</taxon>
        <taxon>Wroclawvirus</taxon>
        <taxon>Wroclawvirus PA5oct</taxon>
    </lineage>
</organism>
<evidence type="ECO:0000256" key="1">
    <source>
        <dbReference type="SAM" id="MobiDB-lite"/>
    </source>
</evidence>
<dbReference type="Proteomes" id="UP000316733">
    <property type="component" value="Segment"/>
</dbReference>
<sequence>MKKVFEASTFDDFIGLNSPVAQQSSYMHEAPDASDAESSSKKKIASKQPNKKAPTKRTTKEVVKQFVKKASEDNAKVGPEKKETDPEYVKQFLIGLGYPEQQVQDIIQGKLKVQTKIPEIIPDTQKLETKPEQPKQTQRPAPARAPEPRPDIAGELNSYTKANTFELTPEQQEDMERIQRFVTSGVLNKRQLLTLIRELENDD</sequence>
<accession>A0A4Y5JTT1</accession>
<feature type="region of interest" description="Disordered" evidence="1">
    <location>
        <begin position="120"/>
        <end position="155"/>
    </location>
</feature>
<name>A0A4Y5JTT1_9CAUD</name>
<dbReference type="EMBL" id="MK797984">
    <property type="protein sequence ID" value="QCG76107.1"/>
    <property type="molecule type" value="Genomic_DNA"/>
</dbReference>
<keyword evidence="3" id="KW-1185">Reference proteome</keyword>